<keyword evidence="4" id="KW-1185">Reference proteome</keyword>
<accession>A0ABU6XW53</accession>
<feature type="compositionally biased region" description="Basic and acidic residues" evidence="1">
    <location>
        <begin position="41"/>
        <end position="51"/>
    </location>
</feature>
<feature type="region of interest" description="Disordered" evidence="1">
    <location>
        <begin position="29"/>
        <end position="56"/>
    </location>
</feature>
<sequence>MSCKALLVLVMFMVTILLTASKEAPRDLDEKFDQNDGNNNDLEHALDESKQYRSGFSGRGGYGGGFGGRGGYHGPRRAGYSGGWDGSSGFCVPPTYCCVWKSSECTRCCLPPQSAPEANT</sequence>
<organism evidence="3 4">
    <name type="scientific">Stylosanthes scabra</name>
    <dbReference type="NCBI Taxonomy" id="79078"/>
    <lineage>
        <taxon>Eukaryota</taxon>
        <taxon>Viridiplantae</taxon>
        <taxon>Streptophyta</taxon>
        <taxon>Embryophyta</taxon>
        <taxon>Tracheophyta</taxon>
        <taxon>Spermatophyta</taxon>
        <taxon>Magnoliopsida</taxon>
        <taxon>eudicotyledons</taxon>
        <taxon>Gunneridae</taxon>
        <taxon>Pentapetalae</taxon>
        <taxon>rosids</taxon>
        <taxon>fabids</taxon>
        <taxon>Fabales</taxon>
        <taxon>Fabaceae</taxon>
        <taxon>Papilionoideae</taxon>
        <taxon>50 kb inversion clade</taxon>
        <taxon>dalbergioids sensu lato</taxon>
        <taxon>Dalbergieae</taxon>
        <taxon>Pterocarpus clade</taxon>
        <taxon>Stylosanthes</taxon>
    </lineage>
</organism>
<evidence type="ECO:0000313" key="3">
    <source>
        <dbReference type="EMBL" id="MED6201964.1"/>
    </source>
</evidence>
<name>A0ABU6XW53_9FABA</name>
<evidence type="ECO:0000313" key="4">
    <source>
        <dbReference type="Proteomes" id="UP001341840"/>
    </source>
</evidence>
<dbReference type="PANTHER" id="PTHR37372">
    <property type="entry name" value="OS06G0316800 PROTEIN"/>
    <property type="match status" value="1"/>
</dbReference>
<evidence type="ECO:0008006" key="5">
    <source>
        <dbReference type="Google" id="ProtNLM"/>
    </source>
</evidence>
<proteinExistence type="predicted"/>
<gene>
    <name evidence="3" type="ORF">PIB30_100526</name>
</gene>
<dbReference type="EMBL" id="JASCZI010214264">
    <property type="protein sequence ID" value="MED6201964.1"/>
    <property type="molecule type" value="Genomic_DNA"/>
</dbReference>
<feature type="chain" id="PRO_5046787231" description="Glycine-rich protein" evidence="2">
    <location>
        <begin position="22"/>
        <end position="120"/>
    </location>
</feature>
<feature type="signal peptide" evidence="2">
    <location>
        <begin position="1"/>
        <end position="21"/>
    </location>
</feature>
<dbReference type="InterPro" id="IPR052872">
    <property type="entry name" value="ESR_Regulator"/>
</dbReference>
<dbReference type="InterPro" id="IPR010800">
    <property type="entry name" value="GRP"/>
</dbReference>
<reference evidence="3 4" key="1">
    <citation type="journal article" date="2023" name="Plants (Basel)">
        <title>Bridging the Gap: Combining Genomics and Transcriptomics Approaches to Understand Stylosanthes scabra, an Orphan Legume from the Brazilian Caatinga.</title>
        <authorList>
            <person name="Ferreira-Neto J.R.C."/>
            <person name="da Silva M.D."/>
            <person name="Binneck E."/>
            <person name="de Melo N.F."/>
            <person name="da Silva R.H."/>
            <person name="de Melo A.L.T.M."/>
            <person name="Pandolfi V."/>
            <person name="Bustamante F.O."/>
            <person name="Brasileiro-Vidal A.C."/>
            <person name="Benko-Iseppon A.M."/>
        </authorList>
    </citation>
    <scope>NUCLEOTIDE SEQUENCE [LARGE SCALE GENOMIC DNA]</scope>
    <source>
        <tissue evidence="3">Leaves</tissue>
    </source>
</reference>
<keyword evidence="2" id="KW-0732">Signal</keyword>
<dbReference type="Proteomes" id="UP001341840">
    <property type="component" value="Unassembled WGS sequence"/>
</dbReference>
<protein>
    <recommendedName>
        <fullName evidence="5">Glycine-rich protein</fullName>
    </recommendedName>
</protein>
<evidence type="ECO:0000256" key="2">
    <source>
        <dbReference type="SAM" id="SignalP"/>
    </source>
</evidence>
<dbReference type="Pfam" id="PF07172">
    <property type="entry name" value="GRP"/>
    <property type="match status" value="1"/>
</dbReference>
<comment type="caution">
    <text evidence="3">The sequence shown here is derived from an EMBL/GenBank/DDBJ whole genome shotgun (WGS) entry which is preliminary data.</text>
</comment>
<dbReference type="PANTHER" id="PTHR37372:SF1">
    <property type="entry name" value="GEO07177P1"/>
    <property type="match status" value="1"/>
</dbReference>
<evidence type="ECO:0000256" key="1">
    <source>
        <dbReference type="SAM" id="MobiDB-lite"/>
    </source>
</evidence>